<feature type="region of interest" description="Disordered" evidence="1">
    <location>
        <begin position="60"/>
        <end position="91"/>
    </location>
</feature>
<evidence type="ECO:0000313" key="2">
    <source>
        <dbReference type="EMBL" id="KAK4508331.1"/>
    </source>
</evidence>
<accession>A0ABR0F4R2</accession>
<protein>
    <submittedName>
        <fullName evidence="2">Uncharacterized protein</fullName>
    </submittedName>
</protein>
<keyword evidence="3" id="KW-1185">Reference proteome</keyword>
<dbReference type="EMBL" id="JAXOVC010000001">
    <property type="protein sequence ID" value="KAK4508331.1"/>
    <property type="molecule type" value="Genomic_DNA"/>
</dbReference>
<organism evidence="2 3">
    <name type="scientific">Zasmidium cellare</name>
    <name type="common">Wine cellar mold</name>
    <name type="synonym">Racodium cellare</name>
    <dbReference type="NCBI Taxonomy" id="395010"/>
    <lineage>
        <taxon>Eukaryota</taxon>
        <taxon>Fungi</taxon>
        <taxon>Dikarya</taxon>
        <taxon>Ascomycota</taxon>
        <taxon>Pezizomycotina</taxon>
        <taxon>Dothideomycetes</taxon>
        <taxon>Dothideomycetidae</taxon>
        <taxon>Mycosphaerellales</taxon>
        <taxon>Mycosphaerellaceae</taxon>
        <taxon>Zasmidium</taxon>
    </lineage>
</organism>
<comment type="caution">
    <text evidence="2">The sequence shown here is derived from an EMBL/GenBank/DDBJ whole genome shotgun (WGS) entry which is preliminary data.</text>
</comment>
<dbReference type="InterPro" id="IPR038883">
    <property type="entry name" value="AN11006-like"/>
</dbReference>
<reference evidence="2 3" key="1">
    <citation type="journal article" date="2023" name="G3 (Bethesda)">
        <title>A chromosome-level genome assembly of Zasmidium syzygii isolated from banana leaves.</title>
        <authorList>
            <person name="van Westerhoven A.C."/>
            <person name="Mehrabi R."/>
            <person name="Talebi R."/>
            <person name="Steentjes M.B.F."/>
            <person name="Corcolon B."/>
            <person name="Chong P.A."/>
            <person name="Kema G.H.J."/>
            <person name="Seidl M.F."/>
        </authorList>
    </citation>
    <scope>NUCLEOTIDE SEQUENCE [LARGE SCALE GENOMIC DNA]</scope>
    <source>
        <strain evidence="2 3">P124</strain>
    </source>
</reference>
<evidence type="ECO:0000256" key="1">
    <source>
        <dbReference type="SAM" id="MobiDB-lite"/>
    </source>
</evidence>
<proteinExistence type="predicted"/>
<gene>
    <name evidence="2" type="ORF">PRZ48_002069</name>
</gene>
<sequence>MTLPPLRRSERLKRKSSSIEIYKDLSNSQATLLGLSPELRLQIYQDVVVDGRPFMIGRFQEDRKNKTRGGPRDFAPGSHAVRRDDRPHRPIQPPITRVCRLLREEALPLFYQENQFWLIHNEFRDEGNETTGRQPRRFDAWLAQTPNNMFSVMEYVSLCGYTDWPNRIMITVNLKSRKAVAAKDYSIYGDILSTCEDVTRSVEEVLERNPEQDGFATLKALLTEYDWMFDLPTEHISAEPGFLKNGKLMEGPEYEW</sequence>
<name>A0ABR0F4R2_ZASCE</name>
<dbReference type="PANTHER" id="PTHR42085:SF2">
    <property type="entry name" value="F-BOX DOMAIN-CONTAINING PROTEIN"/>
    <property type="match status" value="1"/>
</dbReference>
<dbReference type="PANTHER" id="PTHR42085">
    <property type="entry name" value="F-BOX DOMAIN-CONTAINING PROTEIN"/>
    <property type="match status" value="1"/>
</dbReference>
<dbReference type="Proteomes" id="UP001305779">
    <property type="component" value="Unassembled WGS sequence"/>
</dbReference>
<evidence type="ECO:0000313" key="3">
    <source>
        <dbReference type="Proteomes" id="UP001305779"/>
    </source>
</evidence>